<dbReference type="EMBL" id="MU005961">
    <property type="protein sequence ID" value="KAF2863467.1"/>
    <property type="molecule type" value="Genomic_DNA"/>
</dbReference>
<dbReference type="InterPro" id="IPR028211">
    <property type="entry name" value="Ntr2"/>
</dbReference>
<organism evidence="2 3">
    <name type="scientific">Piedraia hortae CBS 480.64</name>
    <dbReference type="NCBI Taxonomy" id="1314780"/>
    <lineage>
        <taxon>Eukaryota</taxon>
        <taxon>Fungi</taxon>
        <taxon>Dikarya</taxon>
        <taxon>Ascomycota</taxon>
        <taxon>Pezizomycotina</taxon>
        <taxon>Dothideomycetes</taxon>
        <taxon>Dothideomycetidae</taxon>
        <taxon>Capnodiales</taxon>
        <taxon>Piedraiaceae</taxon>
        <taxon>Piedraia</taxon>
    </lineage>
</organism>
<evidence type="ECO:0000313" key="2">
    <source>
        <dbReference type="EMBL" id="KAF2863467.1"/>
    </source>
</evidence>
<feature type="region of interest" description="Disordered" evidence="1">
    <location>
        <begin position="1"/>
        <end position="20"/>
    </location>
</feature>
<dbReference type="Pfam" id="PF15458">
    <property type="entry name" value="NTR2"/>
    <property type="match status" value="1"/>
</dbReference>
<dbReference type="GO" id="GO:0071008">
    <property type="term" value="C:U2-type post-mRNA release spliceosomal complex"/>
    <property type="evidence" value="ECO:0007669"/>
    <property type="project" value="InterPro"/>
</dbReference>
<keyword evidence="3" id="KW-1185">Reference proteome</keyword>
<feature type="compositionally biased region" description="Basic and acidic residues" evidence="1">
    <location>
        <begin position="59"/>
        <end position="78"/>
    </location>
</feature>
<feature type="compositionally biased region" description="Basic residues" evidence="1">
    <location>
        <begin position="48"/>
        <end position="58"/>
    </location>
</feature>
<reference evidence="2" key="1">
    <citation type="journal article" date="2020" name="Stud. Mycol.">
        <title>101 Dothideomycetes genomes: a test case for predicting lifestyles and emergence of pathogens.</title>
        <authorList>
            <person name="Haridas S."/>
            <person name="Albert R."/>
            <person name="Binder M."/>
            <person name="Bloem J."/>
            <person name="Labutti K."/>
            <person name="Salamov A."/>
            <person name="Andreopoulos B."/>
            <person name="Baker S."/>
            <person name="Barry K."/>
            <person name="Bills G."/>
            <person name="Bluhm B."/>
            <person name="Cannon C."/>
            <person name="Castanera R."/>
            <person name="Culley D."/>
            <person name="Daum C."/>
            <person name="Ezra D."/>
            <person name="Gonzalez J."/>
            <person name="Henrissat B."/>
            <person name="Kuo A."/>
            <person name="Liang C."/>
            <person name="Lipzen A."/>
            <person name="Lutzoni F."/>
            <person name="Magnuson J."/>
            <person name="Mondo S."/>
            <person name="Nolan M."/>
            <person name="Ohm R."/>
            <person name="Pangilinan J."/>
            <person name="Park H.-J."/>
            <person name="Ramirez L."/>
            <person name="Alfaro M."/>
            <person name="Sun H."/>
            <person name="Tritt A."/>
            <person name="Yoshinaga Y."/>
            <person name="Zwiers L.-H."/>
            <person name="Turgeon B."/>
            <person name="Goodwin S."/>
            <person name="Spatafora J."/>
            <person name="Crous P."/>
            <person name="Grigoriev I."/>
        </authorList>
    </citation>
    <scope>NUCLEOTIDE SEQUENCE</scope>
    <source>
        <strain evidence="2">CBS 480.64</strain>
    </source>
</reference>
<feature type="region of interest" description="Disordered" evidence="1">
    <location>
        <begin position="45"/>
        <end position="98"/>
    </location>
</feature>
<feature type="region of interest" description="Disordered" evidence="1">
    <location>
        <begin position="213"/>
        <end position="265"/>
    </location>
</feature>
<dbReference type="GO" id="GO:0000390">
    <property type="term" value="P:spliceosomal complex disassembly"/>
    <property type="evidence" value="ECO:0007669"/>
    <property type="project" value="InterPro"/>
</dbReference>
<feature type="compositionally biased region" description="Acidic residues" evidence="1">
    <location>
        <begin position="215"/>
        <end position="230"/>
    </location>
</feature>
<evidence type="ECO:0008006" key="4">
    <source>
        <dbReference type="Google" id="ProtNLM"/>
    </source>
</evidence>
<gene>
    <name evidence="2" type="ORF">K470DRAFT_292900</name>
</gene>
<name>A0A6A7C8B1_9PEZI</name>
<accession>A0A6A7C8B1</accession>
<sequence length="368" mass="41506">MFKQRRAPRKVGSDNYEGEDSLGLQVVVKPRRRAIAADDEVNEEVQVHKRGRKPRLAVHRSDVRRAEATTRNIGKEEQGSESVHNFKTTDAPDPENQLDLTAKFGSSLARYEQPCIIPSAAEIAEKKARRARLAKEKAAEYIPLDEGDSDAEEDERGRLILRAKEKTTEGRLIREDEDIFEGFDEFTEADKIILGRERDETKRRKEDVAARLAEMEEAESSNESEEEENAAFEAAQTRHGTYATAKAPTETTKQHTPPIITPLPTLKGVLERLGKKLEEMRADQAHRVQEMEALKAERMRLAEEEVKIQKALDETAEKFEELRVEKGVEAEAKQDLCVAEKSRDSEDVEAEEVDDFAVVQGHAGLGYG</sequence>
<evidence type="ECO:0000313" key="3">
    <source>
        <dbReference type="Proteomes" id="UP000799421"/>
    </source>
</evidence>
<feature type="compositionally biased region" description="Low complexity" evidence="1">
    <location>
        <begin position="256"/>
        <end position="265"/>
    </location>
</feature>
<proteinExistence type="predicted"/>
<dbReference type="AlphaFoldDB" id="A0A6A7C8B1"/>
<evidence type="ECO:0000256" key="1">
    <source>
        <dbReference type="SAM" id="MobiDB-lite"/>
    </source>
</evidence>
<protein>
    <recommendedName>
        <fullName evidence="4">Nineteen complex-related protein 2-domain-containing protein</fullName>
    </recommendedName>
</protein>
<dbReference type="OrthoDB" id="429427at2759"/>
<dbReference type="Proteomes" id="UP000799421">
    <property type="component" value="Unassembled WGS sequence"/>
</dbReference>